<organism evidence="1 2">
    <name type="scientific">Winogradskya humida</name>
    <dbReference type="NCBI Taxonomy" id="113566"/>
    <lineage>
        <taxon>Bacteria</taxon>
        <taxon>Bacillati</taxon>
        <taxon>Actinomycetota</taxon>
        <taxon>Actinomycetes</taxon>
        <taxon>Micromonosporales</taxon>
        <taxon>Micromonosporaceae</taxon>
        <taxon>Winogradskya</taxon>
    </lineage>
</organism>
<proteinExistence type="predicted"/>
<evidence type="ECO:0000313" key="2">
    <source>
        <dbReference type="Proteomes" id="UP000603200"/>
    </source>
</evidence>
<dbReference type="Proteomes" id="UP000603200">
    <property type="component" value="Unassembled WGS sequence"/>
</dbReference>
<comment type="caution">
    <text evidence="1">The sequence shown here is derived from an EMBL/GenBank/DDBJ whole genome shotgun (WGS) entry which is preliminary data.</text>
</comment>
<gene>
    <name evidence="1" type="ORF">Ahu01nite_088660</name>
</gene>
<sequence length="101" mass="10533">MVTKIEAKGALQRVDSVVDVGVRGVEEDVDILTVAGYGEACQERSGALEDPLAGLPGAEQASECAVIGELALKFRERVTLIGASDLAETFFNAVRNAVGVV</sequence>
<reference evidence="1 2" key="1">
    <citation type="submission" date="2021-01" db="EMBL/GenBank/DDBJ databases">
        <title>Whole genome shotgun sequence of Actinoplanes humidus NBRC 14915.</title>
        <authorList>
            <person name="Komaki H."/>
            <person name="Tamura T."/>
        </authorList>
    </citation>
    <scope>NUCLEOTIDE SEQUENCE [LARGE SCALE GENOMIC DNA]</scope>
    <source>
        <strain evidence="1 2">NBRC 14915</strain>
    </source>
</reference>
<evidence type="ECO:0000313" key="1">
    <source>
        <dbReference type="EMBL" id="GIE25764.1"/>
    </source>
</evidence>
<name>A0ABQ4A4W1_9ACTN</name>
<accession>A0ABQ4A4W1</accession>
<dbReference type="EMBL" id="BOMN01000126">
    <property type="protein sequence ID" value="GIE25764.1"/>
    <property type="molecule type" value="Genomic_DNA"/>
</dbReference>
<protein>
    <submittedName>
        <fullName evidence="1">Uncharacterized protein</fullName>
    </submittedName>
</protein>
<keyword evidence="2" id="KW-1185">Reference proteome</keyword>